<organism evidence="1">
    <name type="scientific">Panicum hallii</name>
    <dbReference type="NCBI Taxonomy" id="206008"/>
    <lineage>
        <taxon>Eukaryota</taxon>
        <taxon>Viridiplantae</taxon>
        <taxon>Streptophyta</taxon>
        <taxon>Embryophyta</taxon>
        <taxon>Tracheophyta</taxon>
        <taxon>Spermatophyta</taxon>
        <taxon>Magnoliopsida</taxon>
        <taxon>Liliopsida</taxon>
        <taxon>Poales</taxon>
        <taxon>Poaceae</taxon>
        <taxon>PACMAD clade</taxon>
        <taxon>Panicoideae</taxon>
        <taxon>Panicodae</taxon>
        <taxon>Paniceae</taxon>
        <taxon>Panicinae</taxon>
        <taxon>Panicum</taxon>
        <taxon>Panicum sect. Panicum</taxon>
    </lineage>
</organism>
<dbReference type="Gramene" id="PAN31186">
    <property type="protein sequence ID" value="PAN31186"/>
    <property type="gene ID" value="PAHAL_5G402900"/>
</dbReference>
<dbReference type="AlphaFoldDB" id="A0A2S3HW34"/>
<reference evidence="1" key="1">
    <citation type="submission" date="2018-04" db="EMBL/GenBank/DDBJ databases">
        <title>WGS assembly of Panicum hallii.</title>
        <authorList>
            <person name="Lovell J."/>
            <person name="Jenkins J."/>
            <person name="Lowry D."/>
            <person name="Mamidi S."/>
            <person name="Sreedasyam A."/>
            <person name="Weng X."/>
            <person name="Barry K."/>
            <person name="Bonette J."/>
            <person name="Campitelli B."/>
            <person name="Daum C."/>
            <person name="Gordon S."/>
            <person name="Gould B."/>
            <person name="Lipzen A."/>
            <person name="Macqueen A."/>
            <person name="Palacio-Mejia J."/>
            <person name="Plott C."/>
            <person name="Shakirov E."/>
            <person name="Shu S."/>
            <person name="Yoshinaga Y."/>
            <person name="Zane M."/>
            <person name="Rokhsar D."/>
            <person name="Grimwood J."/>
            <person name="Schmutz J."/>
            <person name="Juenger T."/>
        </authorList>
    </citation>
    <scope>NUCLEOTIDE SEQUENCE [LARGE SCALE GENOMIC DNA]</scope>
    <source>
        <strain evidence="1">FIL2</strain>
    </source>
</reference>
<name>A0A2S3HW34_9POAL</name>
<dbReference type="InterPro" id="IPR036397">
    <property type="entry name" value="RNaseH_sf"/>
</dbReference>
<proteinExistence type="predicted"/>
<evidence type="ECO:0008006" key="2">
    <source>
        <dbReference type="Google" id="ProtNLM"/>
    </source>
</evidence>
<protein>
    <recommendedName>
        <fullName evidence="2">Transposase Tc1-like domain-containing protein</fullName>
    </recommendedName>
</protein>
<dbReference type="EMBL" id="CM008050">
    <property type="protein sequence ID" value="PAN31186.1"/>
    <property type="molecule type" value="Genomic_DNA"/>
</dbReference>
<dbReference type="PANTHER" id="PTHR33889">
    <property type="entry name" value="OS04G0681850 PROTEIN"/>
    <property type="match status" value="1"/>
</dbReference>
<dbReference type="PANTHER" id="PTHR33889:SF7">
    <property type="entry name" value="OS04G0681850 PROTEIN"/>
    <property type="match status" value="1"/>
</dbReference>
<evidence type="ECO:0000313" key="1">
    <source>
        <dbReference type="EMBL" id="PAN31186.1"/>
    </source>
</evidence>
<dbReference type="Gene3D" id="3.30.420.10">
    <property type="entry name" value="Ribonuclease H-like superfamily/Ribonuclease H"/>
    <property type="match status" value="1"/>
</dbReference>
<dbReference type="GO" id="GO:0003676">
    <property type="term" value="F:nucleic acid binding"/>
    <property type="evidence" value="ECO:0007669"/>
    <property type="project" value="InterPro"/>
</dbReference>
<gene>
    <name evidence="1" type="ORF">PAHAL_5G402900</name>
</gene>
<accession>A0A2S3HW34</accession>
<dbReference type="Proteomes" id="UP000243499">
    <property type="component" value="Chromosome 5"/>
</dbReference>
<sequence>MVEPNTGFVFGLNEPVDDDPVDPNAPVDWDAIAEDVFNFYEPLFQQETEEDEVTHAFDLNLPAEGAEDAQVNANHVAVKVPMEFGNHGKGTLHNGVSLKIPQEIGVHRRTVQRIWQDGQEGGVNNVVGKKPKNYGRKKIEIIPEVIQGVPLCQMTTMQDLARALYVSKSTVHARLKEKQIKRHSNSIKSYLTPANKKARVEYDISMLDRRKPHQPTFIDMYNIVHIDENWFYRTNKV</sequence>